<name>A0A6A6EV51_9PEZI</name>
<evidence type="ECO:0000313" key="2">
    <source>
        <dbReference type="EMBL" id="KAF2194648.1"/>
    </source>
</evidence>
<evidence type="ECO:0000256" key="1">
    <source>
        <dbReference type="SAM" id="MobiDB-lite"/>
    </source>
</evidence>
<feature type="compositionally biased region" description="Basic and acidic residues" evidence="1">
    <location>
        <begin position="153"/>
        <end position="189"/>
    </location>
</feature>
<dbReference type="EMBL" id="ML994611">
    <property type="protein sequence ID" value="KAF2194648.1"/>
    <property type="molecule type" value="Genomic_DNA"/>
</dbReference>
<organism evidence="2 3">
    <name type="scientific">Zopfia rhizophila CBS 207.26</name>
    <dbReference type="NCBI Taxonomy" id="1314779"/>
    <lineage>
        <taxon>Eukaryota</taxon>
        <taxon>Fungi</taxon>
        <taxon>Dikarya</taxon>
        <taxon>Ascomycota</taxon>
        <taxon>Pezizomycotina</taxon>
        <taxon>Dothideomycetes</taxon>
        <taxon>Dothideomycetes incertae sedis</taxon>
        <taxon>Zopfiaceae</taxon>
        <taxon>Zopfia</taxon>
    </lineage>
</organism>
<keyword evidence="3" id="KW-1185">Reference proteome</keyword>
<protein>
    <submittedName>
        <fullName evidence="2">Uncharacterized protein</fullName>
    </submittedName>
</protein>
<feature type="region of interest" description="Disordered" evidence="1">
    <location>
        <begin position="131"/>
        <end position="196"/>
    </location>
</feature>
<proteinExistence type="predicted"/>
<accession>A0A6A6EV51</accession>
<reference evidence="2" key="1">
    <citation type="journal article" date="2020" name="Stud. Mycol.">
        <title>101 Dothideomycetes genomes: a test case for predicting lifestyles and emergence of pathogens.</title>
        <authorList>
            <person name="Haridas S."/>
            <person name="Albert R."/>
            <person name="Binder M."/>
            <person name="Bloem J."/>
            <person name="Labutti K."/>
            <person name="Salamov A."/>
            <person name="Andreopoulos B."/>
            <person name="Baker S."/>
            <person name="Barry K."/>
            <person name="Bills G."/>
            <person name="Bluhm B."/>
            <person name="Cannon C."/>
            <person name="Castanera R."/>
            <person name="Culley D."/>
            <person name="Daum C."/>
            <person name="Ezra D."/>
            <person name="Gonzalez J."/>
            <person name="Henrissat B."/>
            <person name="Kuo A."/>
            <person name="Liang C."/>
            <person name="Lipzen A."/>
            <person name="Lutzoni F."/>
            <person name="Magnuson J."/>
            <person name="Mondo S."/>
            <person name="Nolan M."/>
            <person name="Ohm R."/>
            <person name="Pangilinan J."/>
            <person name="Park H.-J."/>
            <person name="Ramirez L."/>
            <person name="Alfaro M."/>
            <person name="Sun H."/>
            <person name="Tritt A."/>
            <person name="Yoshinaga Y."/>
            <person name="Zwiers L.-H."/>
            <person name="Turgeon B."/>
            <person name="Goodwin S."/>
            <person name="Spatafora J."/>
            <person name="Crous P."/>
            <person name="Grigoriev I."/>
        </authorList>
    </citation>
    <scope>NUCLEOTIDE SEQUENCE</scope>
    <source>
        <strain evidence="2">CBS 207.26</strain>
    </source>
</reference>
<gene>
    <name evidence="2" type="ORF">K469DRAFT_686646</name>
</gene>
<dbReference type="AlphaFoldDB" id="A0A6A6EV51"/>
<evidence type="ECO:0000313" key="3">
    <source>
        <dbReference type="Proteomes" id="UP000800200"/>
    </source>
</evidence>
<sequence length="231" mass="27143">MWTRMVIPFPQNRSLQSCEANVLSAAWRAQYCLVPRNRGTMTSFVDTEFRLSTQENECIAADIKVEVENQIQESARREEDINSERKHRARTRIVFLHLRRHRICNLVPKLPPILQYFNEFPGFQEAEMKVREDRAAGRKSPPLKRPGTATRIVTRETYREPTPRHDRNRSRSPEREDTNRKNDRDREQETDSDMNDLLDHFGETRIGIHEDAITKAVREILEAISFNSTPE</sequence>
<dbReference type="Proteomes" id="UP000800200">
    <property type="component" value="Unassembled WGS sequence"/>
</dbReference>